<proteinExistence type="predicted"/>
<feature type="compositionally biased region" description="Polar residues" evidence="1">
    <location>
        <begin position="49"/>
        <end position="60"/>
    </location>
</feature>
<accession>A0A9P4UDG7</accession>
<protein>
    <submittedName>
        <fullName evidence="2">Uncharacterized protein</fullName>
    </submittedName>
</protein>
<feature type="compositionally biased region" description="Basic and acidic residues" evidence="1">
    <location>
        <begin position="1"/>
        <end position="11"/>
    </location>
</feature>
<reference evidence="2" key="1">
    <citation type="journal article" date="2020" name="Stud. Mycol.">
        <title>101 Dothideomycetes genomes: a test case for predicting lifestyles and emergence of pathogens.</title>
        <authorList>
            <person name="Haridas S."/>
            <person name="Albert R."/>
            <person name="Binder M."/>
            <person name="Bloem J."/>
            <person name="Labutti K."/>
            <person name="Salamov A."/>
            <person name="Andreopoulos B."/>
            <person name="Baker S."/>
            <person name="Barry K."/>
            <person name="Bills G."/>
            <person name="Bluhm B."/>
            <person name="Cannon C."/>
            <person name="Castanera R."/>
            <person name="Culley D."/>
            <person name="Daum C."/>
            <person name="Ezra D."/>
            <person name="Gonzalez J."/>
            <person name="Henrissat B."/>
            <person name="Kuo A."/>
            <person name="Liang C."/>
            <person name="Lipzen A."/>
            <person name="Lutzoni F."/>
            <person name="Magnuson J."/>
            <person name="Mondo S."/>
            <person name="Nolan M."/>
            <person name="Ohm R."/>
            <person name="Pangilinan J."/>
            <person name="Park H.-J."/>
            <person name="Ramirez L."/>
            <person name="Alfaro M."/>
            <person name="Sun H."/>
            <person name="Tritt A."/>
            <person name="Yoshinaga Y."/>
            <person name="Zwiers L.-H."/>
            <person name="Turgeon B."/>
            <person name="Goodwin S."/>
            <person name="Spatafora J."/>
            <person name="Crous P."/>
            <person name="Grigoriev I."/>
        </authorList>
    </citation>
    <scope>NUCLEOTIDE SEQUENCE</scope>
    <source>
        <strain evidence="2">CBS 690.94</strain>
    </source>
</reference>
<keyword evidence="3" id="KW-1185">Reference proteome</keyword>
<organism evidence="2 3">
    <name type="scientific">Karstenula rhodostoma CBS 690.94</name>
    <dbReference type="NCBI Taxonomy" id="1392251"/>
    <lineage>
        <taxon>Eukaryota</taxon>
        <taxon>Fungi</taxon>
        <taxon>Dikarya</taxon>
        <taxon>Ascomycota</taxon>
        <taxon>Pezizomycotina</taxon>
        <taxon>Dothideomycetes</taxon>
        <taxon>Pleosporomycetidae</taxon>
        <taxon>Pleosporales</taxon>
        <taxon>Massarineae</taxon>
        <taxon>Didymosphaeriaceae</taxon>
        <taxon>Karstenula</taxon>
    </lineage>
</organism>
<name>A0A9P4UDG7_9PLEO</name>
<sequence length="103" mass="11207">MIHFSSQERHPTPHHISSRSDTARIPSLAFPNPSYPDPPSSSPNLPSPTQLRPFSLQTPSRDAIPTTPTSKTPPPLPSAVPTYHYSICKSLTCSLLFTTANSL</sequence>
<dbReference type="EMBL" id="MU001499">
    <property type="protein sequence ID" value="KAF2445358.1"/>
    <property type="molecule type" value="Genomic_DNA"/>
</dbReference>
<feature type="region of interest" description="Disordered" evidence="1">
    <location>
        <begin position="1"/>
        <end position="77"/>
    </location>
</feature>
<dbReference type="Proteomes" id="UP000799764">
    <property type="component" value="Unassembled WGS sequence"/>
</dbReference>
<evidence type="ECO:0000313" key="3">
    <source>
        <dbReference type="Proteomes" id="UP000799764"/>
    </source>
</evidence>
<evidence type="ECO:0000313" key="2">
    <source>
        <dbReference type="EMBL" id="KAF2445358.1"/>
    </source>
</evidence>
<evidence type="ECO:0000256" key="1">
    <source>
        <dbReference type="SAM" id="MobiDB-lite"/>
    </source>
</evidence>
<dbReference type="AlphaFoldDB" id="A0A9P4UDG7"/>
<comment type="caution">
    <text evidence="2">The sequence shown here is derived from an EMBL/GenBank/DDBJ whole genome shotgun (WGS) entry which is preliminary data.</text>
</comment>
<gene>
    <name evidence="2" type="ORF">P171DRAFT_264590</name>
</gene>